<evidence type="ECO:0000256" key="2">
    <source>
        <dbReference type="ARBA" id="ARBA00011073"/>
    </source>
</evidence>
<dbReference type="SUPFAM" id="SSF50494">
    <property type="entry name" value="Trypsin-like serine proteases"/>
    <property type="match status" value="1"/>
</dbReference>
<feature type="active site" description="Charge relay system" evidence="7">
    <location>
        <position position="600"/>
    </location>
</feature>
<evidence type="ECO:0000256" key="5">
    <source>
        <dbReference type="ARBA" id="ARBA00022801"/>
    </source>
</evidence>
<reference evidence="11 12" key="1">
    <citation type="journal article" date="2020" name="Microorganisms">
        <title>Reliable Identification of Environmental Pseudomonas Isolates Using the rpoD Gene.</title>
        <authorList>
            <consortium name="The Broad Institute Genome Sequencing Platform"/>
            <person name="Girard L."/>
            <person name="Lood C."/>
            <person name="Rokni-Zadeh H."/>
            <person name="van Noort V."/>
            <person name="Lavigne R."/>
            <person name="De Mot R."/>
        </authorList>
    </citation>
    <scope>NUCLEOTIDE SEQUENCE [LARGE SCALE GENOMIC DNA]</scope>
    <source>
        <strain evidence="11 12">ZA 5.3</strain>
    </source>
</reference>
<feature type="active site" description="Charge relay system" evidence="7">
    <location>
        <position position="642"/>
    </location>
</feature>
<evidence type="ECO:0000256" key="3">
    <source>
        <dbReference type="ARBA" id="ARBA00022670"/>
    </source>
</evidence>
<dbReference type="InterPro" id="IPR009003">
    <property type="entry name" value="Peptidase_S1_PA"/>
</dbReference>
<dbReference type="SUPFAM" id="SSF52743">
    <property type="entry name" value="Subtilisin-like"/>
    <property type="match status" value="1"/>
</dbReference>
<dbReference type="InterPro" id="IPR050131">
    <property type="entry name" value="Peptidase_S8_subtilisin-like"/>
</dbReference>
<dbReference type="PRINTS" id="PR00839">
    <property type="entry name" value="V8PROTEASE"/>
</dbReference>
<keyword evidence="12" id="KW-1185">Reference proteome</keyword>
<dbReference type="Proteomes" id="UP000646386">
    <property type="component" value="Chromosome"/>
</dbReference>
<evidence type="ECO:0000259" key="10">
    <source>
        <dbReference type="Pfam" id="PF00082"/>
    </source>
</evidence>
<comment type="similarity">
    <text evidence="2 7">Belongs to the peptidase S8 family.</text>
</comment>
<comment type="similarity">
    <text evidence="1 8">Belongs to the peptidase S1B family.</text>
</comment>
<feature type="domain" description="Peptidase S8/S53" evidence="10">
    <location>
        <begin position="599"/>
        <end position="815"/>
    </location>
</feature>
<dbReference type="InterPro" id="IPR000209">
    <property type="entry name" value="Peptidase_S8/S53_dom"/>
</dbReference>
<sequence length="969" mass="103471">MSSIKDDLLRNYLARLTPDSGLEGFVESSRPLNIGPLPEAKLTRTLEKLTLGKPLAPKEQFYIEALIIPQERPAIDIVDGDYVTITHHRWLAWNEERFRAPLRAALPSVGRIELPGHPSYPYGGTGFVVGDGLLMTNRHVAQLFCSGLGLRGLVFIPGVSAGVDFLRERDRTASQFLRVVKTVMIHPYWDMALLQVEGLRDNQRPLLLDTVDPAEHLGKEVAVIGYPAFDPRNDAAVQNQLFDGVYGVKRLMPGLLGPRLEVESFGGMVSAVGHDSSTLGGASGSAVFDPFGGRILGLHFGGRYLQSNYAVPAFELARDSRVVDAGVSFARPVPPAWSGLDGVWKGLEVPVPAPTPAAVVAAPAPVVSPAPASAVSVPVTQACEQTITIPLQISIRLGEAQVNVSAQPVFAAKPTPAITTAPVAAQVTSDYQQLLLLYQAHQRGSDTQAQRFVLNFTGQPGRDDASLSQAITTATGLYGQLGQLFPADPELDAHRLLELPGLTTLPRDELFDLARLLREVTGAETVDPDLGSDYFHDQPTLPDPGTEAFNLTFWCWAGDDELPKDPDWAIVKTRTPQAWAFSEKQGRPSRGEGIRVFQPDTGVVAWHTELPEGLYNNPGAFNLVEPGRPPIDQMSGGSNPGHGTGTSSVVVSPEDGKMRGSAPKATLVPIRCLESVVVFNQSRVAQAIDHARRNGAHVISMSLGGLFSDALHTALRKAVEANIIVVSAAGNCASTVVWPARYDEAIAVAGVNEKFKPWRGSCNGSSVAISGPAEFVLRASASDRNAPSQVAGGQGTSFATAHLAGVAALWLAHHGRDELIRGLPQGVALQQLFRTLLAASAQPGDFEKSEKDDYGAGIIDAEALLKLDPRHAFSQETLFRTPATHLRSQVVALLNEALGASGLEAAAPATGDPQSLLELSCVALDQLRTRRSQRVQLESLPPLALSAGLRRTLGQGAFKIAQVGVSDAS</sequence>
<keyword evidence="4" id="KW-0732">Signal</keyword>
<evidence type="ECO:0000256" key="1">
    <source>
        <dbReference type="ARBA" id="ARBA00008764"/>
    </source>
</evidence>
<evidence type="ECO:0000256" key="7">
    <source>
        <dbReference type="PROSITE-ProRule" id="PRU01240"/>
    </source>
</evidence>
<dbReference type="Gene3D" id="2.40.10.10">
    <property type="entry name" value="Trypsin-like serine proteases"/>
    <property type="match status" value="2"/>
</dbReference>
<dbReference type="RefSeq" id="WP_186615089.1">
    <property type="nucleotide sequence ID" value="NZ_CP077089.1"/>
</dbReference>
<feature type="active site" description="Charge relay system" evidence="7">
    <location>
        <position position="797"/>
    </location>
</feature>
<dbReference type="EC" id="3.4.21.-" evidence="8"/>
<dbReference type="Pfam" id="PF00082">
    <property type="entry name" value="Peptidase_S8"/>
    <property type="match status" value="1"/>
</dbReference>
<dbReference type="InterPro" id="IPR043504">
    <property type="entry name" value="Peptidase_S1_PA_chymotrypsin"/>
</dbReference>
<evidence type="ECO:0000256" key="4">
    <source>
        <dbReference type="ARBA" id="ARBA00022729"/>
    </source>
</evidence>
<proteinExistence type="inferred from homology"/>
<feature type="region of interest" description="Disordered" evidence="9">
    <location>
        <begin position="630"/>
        <end position="662"/>
    </location>
</feature>
<dbReference type="InterPro" id="IPR036852">
    <property type="entry name" value="Peptidase_S8/S53_dom_sf"/>
</dbReference>
<evidence type="ECO:0000313" key="11">
    <source>
        <dbReference type="EMBL" id="QXI03457.1"/>
    </source>
</evidence>
<gene>
    <name evidence="11" type="ORF">HU718_015535</name>
</gene>
<name>A0ABX8PR02_9PSED</name>
<organism evidence="11 12">
    <name type="scientific">Pseudomonas tensinigenes</name>
    <dbReference type="NCBI Taxonomy" id="2745511"/>
    <lineage>
        <taxon>Bacteria</taxon>
        <taxon>Pseudomonadati</taxon>
        <taxon>Pseudomonadota</taxon>
        <taxon>Gammaproteobacteria</taxon>
        <taxon>Pseudomonadales</taxon>
        <taxon>Pseudomonadaceae</taxon>
        <taxon>Pseudomonas</taxon>
    </lineage>
</organism>
<dbReference type="PROSITE" id="PS51892">
    <property type="entry name" value="SUBTILASE"/>
    <property type="match status" value="1"/>
</dbReference>
<dbReference type="Pfam" id="PF13365">
    <property type="entry name" value="Trypsin_2"/>
    <property type="match status" value="1"/>
</dbReference>
<dbReference type="CDD" id="cd00306">
    <property type="entry name" value="Peptidases_S8_S53"/>
    <property type="match status" value="1"/>
</dbReference>
<keyword evidence="3 7" id="KW-0645">Protease</keyword>
<dbReference type="PANTHER" id="PTHR43806:SF11">
    <property type="entry name" value="CEREVISIN-RELATED"/>
    <property type="match status" value="1"/>
</dbReference>
<evidence type="ECO:0000256" key="9">
    <source>
        <dbReference type="SAM" id="MobiDB-lite"/>
    </source>
</evidence>
<protein>
    <recommendedName>
        <fullName evidence="8">Serine protease</fullName>
        <ecNumber evidence="8">3.4.21.-</ecNumber>
    </recommendedName>
</protein>
<keyword evidence="5 7" id="KW-0378">Hydrolase</keyword>
<evidence type="ECO:0000256" key="6">
    <source>
        <dbReference type="ARBA" id="ARBA00022825"/>
    </source>
</evidence>
<dbReference type="EMBL" id="CP077089">
    <property type="protein sequence ID" value="QXI03457.1"/>
    <property type="molecule type" value="Genomic_DNA"/>
</dbReference>
<dbReference type="PANTHER" id="PTHR43806">
    <property type="entry name" value="PEPTIDASE S8"/>
    <property type="match status" value="1"/>
</dbReference>
<keyword evidence="6 7" id="KW-0720">Serine protease</keyword>
<reference evidence="11 12" key="2">
    <citation type="journal article" date="2021" name="Microorganisms">
        <title>The Ever-Expanding Pseudomonas Genus: Description of 43 New Species and Partition of the Pseudomonas putida Group.</title>
        <authorList>
            <person name="Girard L."/>
            <person name="Lood C."/>
            <person name="Hofte M."/>
            <person name="Vandamme P."/>
            <person name="Rokni-Zadeh H."/>
            <person name="van Noort V."/>
            <person name="Lavigne R."/>
            <person name="De Mot R."/>
        </authorList>
    </citation>
    <scope>NUCLEOTIDE SEQUENCE [LARGE SCALE GENOMIC DNA]</scope>
    <source>
        <strain evidence="11 12">ZA 5.3</strain>
    </source>
</reference>
<dbReference type="InterPro" id="IPR008256">
    <property type="entry name" value="Peptidase_S1B"/>
</dbReference>
<accession>A0ABX8PR02</accession>
<evidence type="ECO:0000313" key="12">
    <source>
        <dbReference type="Proteomes" id="UP000646386"/>
    </source>
</evidence>
<evidence type="ECO:0000256" key="8">
    <source>
        <dbReference type="RuleBase" id="RU004296"/>
    </source>
</evidence>
<dbReference type="Gene3D" id="3.40.50.200">
    <property type="entry name" value="Peptidase S8/S53 domain"/>
    <property type="match status" value="1"/>
</dbReference>